<sequence length="160" mass="18174">MIKDSDPLLMLSSLVCTLAPQPNVYRRPGEARFFPDSHEIVEKIKNMAALCGLKNALTVIEHHNKSSGQFVVIVRNSTQCLNECGCQWLAVSAPNYEKYGNDIIFEFAEDGHAFLIFSVKETANALYTELSERFEKYSNTSVLLRQNSFDTWRVTFDLIT</sequence>
<evidence type="ECO:0000313" key="1">
    <source>
        <dbReference type="EMBL" id="AKN38054.1"/>
    </source>
</evidence>
<proteinExistence type="predicted"/>
<dbReference type="EMBL" id="KP795560">
    <property type="protein sequence ID" value="AKN38054.1"/>
    <property type="molecule type" value="Genomic_DNA"/>
</dbReference>
<accession>A0A0H3ZW03</accession>
<organism evidence="1">
    <name type="scientific">Vibrio tasmaniensis</name>
    <dbReference type="NCBI Taxonomy" id="212663"/>
    <lineage>
        <taxon>Bacteria</taxon>
        <taxon>Pseudomonadati</taxon>
        <taxon>Pseudomonadota</taxon>
        <taxon>Gammaproteobacteria</taxon>
        <taxon>Vibrionales</taxon>
        <taxon>Vibrionaceae</taxon>
        <taxon>Vibrio</taxon>
    </lineage>
</organism>
<protein>
    <submittedName>
        <fullName evidence="1">Uncharacterized protein</fullName>
    </submittedName>
</protein>
<reference evidence="1" key="1">
    <citation type="journal article" date="2015" name="MBio">
        <title>Eco-Evolutionary Dynamics of Episomes among Ecologically Cohesive Bacterial Populations.</title>
        <authorList>
            <person name="Xue H."/>
            <person name="Cordero O.X."/>
            <person name="Camas F.M."/>
            <person name="Trimble W."/>
            <person name="Meyer F."/>
            <person name="Guglielmini J."/>
            <person name="Rocha E.P."/>
            <person name="Polz M.F."/>
        </authorList>
    </citation>
    <scope>NUCLEOTIDE SEQUENCE</scope>
    <source>
        <strain evidence="1">FF_210</strain>
    </source>
</reference>
<dbReference type="AlphaFoldDB" id="A0A0H3ZW03"/>
<name>A0A0H3ZW03_9VIBR</name>